<keyword evidence="1" id="KW-0677">Repeat</keyword>
<reference evidence="3 4" key="1">
    <citation type="journal article" date="2020" name="G3 (Bethesda)">
        <title>Draft Genome of the Common Snapping Turtle, Chelydra serpentina, a Model for Phenotypic Plasticity in Reptiles.</title>
        <authorList>
            <person name="Das D."/>
            <person name="Singh S.K."/>
            <person name="Bierstedt J."/>
            <person name="Erickson A."/>
            <person name="Galli G.L.J."/>
            <person name="Crossley D.A. 2nd"/>
            <person name="Rhen T."/>
        </authorList>
    </citation>
    <scope>NUCLEOTIDE SEQUENCE [LARGE SCALE GENOMIC DNA]</scope>
    <source>
        <strain evidence="3">KW</strain>
    </source>
</reference>
<dbReference type="SMART" id="SM00705">
    <property type="entry name" value="THEG"/>
    <property type="match status" value="6"/>
</dbReference>
<evidence type="ECO:0000256" key="1">
    <source>
        <dbReference type="ARBA" id="ARBA00022737"/>
    </source>
</evidence>
<feature type="region of interest" description="Disordered" evidence="2">
    <location>
        <begin position="134"/>
        <end position="155"/>
    </location>
</feature>
<comment type="caution">
    <text evidence="3">The sequence shown here is derived from an EMBL/GenBank/DDBJ whole genome shotgun (WGS) entry which is preliminary data.</text>
</comment>
<gene>
    <name evidence="3" type="primary">THEG</name>
    <name evidence="3" type="ORF">G0U57_016312</name>
</gene>
<evidence type="ECO:0000256" key="2">
    <source>
        <dbReference type="SAM" id="MobiDB-lite"/>
    </source>
</evidence>
<proteinExistence type="predicted"/>
<dbReference type="EMBL" id="JAHGAV010000051">
    <property type="protein sequence ID" value="KAG6934899.1"/>
    <property type="molecule type" value="Genomic_DNA"/>
</dbReference>
<dbReference type="InterPro" id="IPR042401">
    <property type="entry name" value="SPMAP2-like"/>
</dbReference>
<dbReference type="Proteomes" id="UP000765507">
    <property type="component" value="Unassembled WGS sequence"/>
</dbReference>
<dbReference type="PANTHER" id="PTHR15901:SF16">
    <property type="entry name" value="TESTICULAR HAPLOID EXPRESSED GENE PROTEIN"/>
    <property type="match status" value="1"/>
</dbReference>
<dbReference type="InterPro" id="IPR006623">
    <property type="entry name" value="THEG"/>
</dbReference>
<protein>
    <submittedName>
        <fullName evidence="3">Theg spermatid protein</fullName>
    </submittedName>
</protein>
<evidence type="ECO:0000313" key="4">
    <source>
        <dbReference type="Proteomes" id="UP000765507"/>
    </source>
</evidence>
<dbReference type="OrthoDB" id="25466at2759"/>
<sequence>MVTRARAWDSTRERRISYLAWPKVNHQIICNRVSVYWTDKLPSKTHRFTVPVLTPRQAELSRSKKIYRGFEENRHRSFPIWPVSAASKHAVASPRVTELAHPKLINSAWEADRPVYTTVSKGAMTAAARERTTHLAKPRKRDFSAKLDTPPTPPRSITQFTRTEYLARPKSEHPSYLHDKPVRWAVSAGARNAVMSTRLSELARPKVRKQIFEGYNPYRISSAALHAEASARLQELSVPQRVRKKR</sequence>
<evidence type="ECO:0000313" key="3">
    <source>
        <dbReference type="EMBL" id="KAG6934899.1"/>
    </source>
</evidence>
<dbReference type="PANTHER" id="PTHR15901">
    <property type="entry name" value="TESTICULAR HAPLOID EXPRESSED GENE PROTEIN"/>
    <property type="match status" value="1"/>
</dbReference>
<name>A0A8T1T195_CHESE</name>
<dbReference type="AlphaFoldDB" id="A0A8T1T195"/>
<accession>A0A8T1T195</accession>
<dbReference type="GO" id="GO:0007283">
    <property type="term" value="P:spermatogenesis"/>
    <property type="evidence" value="ECO:0007669"/>
    <property type="project" value="TreeGrafter"/>
</dbReference>
<dbReference type="Pfam" id="PF14912">
    <property type="entry name" value="THEG"/>
    <property type="match status" value="2"/>
</dbReference>
<organism evidence="3 4">
    <name type="scientific">Chelydra serpentina</name>
    <name type="common">Snapping turtle</name>
    <name type="synonym">Testudo serpentina</name>
    <dbReference type="NCBI Taxonomy" id="8475"/>
    <lineage>
        <taxon>Eukaryota</taxon>
        <taxon>Metazoa</taxon>
        <taxon>Chordata</taxon>
        <taxon>Craniata</taxon>
        <taxon>Vertebrata</taxon>
        <taxon>Euteleostomi</taxon>
        <taxon>Archelosauria</taxon>
        <taxon>Testudinata</taxon>
        <taxon>Testudines</taxon>
        <taxon>Cryptodira</taxon>
        <taxon>Durocryptodira</taxon>
        <taxon>Americhelydia</taxon>
        <taxon>Chelydroidea</taxon>
        <taxon>Chelydridae</taxon>
        <taxon>Chelydra</taxon>
    </lineage>
</organism>
<keyword evidence="4" id="KW-1185">Reference proteome</keyword>